<keyword evidence="1 4" id="KW-0560">Oxidoreductase</keyword>
<organism evidence="4 5">
    <name type="scientific">Frankia casuarinae (strain DSM 45818 / CECT 9043 / HFP020203 / CcI3)</name>
    <dbReference type="NCBI Taxonomy" id="106370"/>
    <lineage>
        <taxon>Bacteria</taxon>
        <taxon>Bacillati</taxon>
        <taxon>Actinomycetota</taxon>
        <taxon>Actinomycetes</taxon>
        <taxon>Frankiales</taxon>
        <taxon>Frankiaceae</taxon>
        <taxon>Frankia</taxon>
    </lineage>
</organism>
<feature type="region of interest" description="Disordered" evidence="2">
    <location>
        <begin position="22"/>
        <end position="41"/>
    </location>
</feature>
<dbReference type="AlphaFoldDB" id="Q2J7B9"/>
<dbReference type="SUPFAM" id="SSF54373">
    <property type="entry name" value="FAD-linked reductases, C-terminal domain"/>
    <property type="match status" value="1"/>
</dbReference>
<keyword evidence="5" id="KW-1185">Reference proteome</keyword>
<gene>
    <name evidence="4" type="ordered locus">Francci3_3470</name>
</gene>
<proteinExistence type="predicted"/>
<reference evidence="4 5" key="1">
    <citation type="journal article" date="2007" name="Genome Res.">
        <title>Genome characteristics of facultatively symbiotic Frankia sp. strains reflect host range and host plant biogeography.</title>
        <authorList>
            <person name="Normand P."/>
            <person name="Lapierre P."/>
            <person name="Tisa L.S."/>
            <person name="Gogarten J.P."/>
            <person name="Alloisio N."/>
            <person name="Bagnarol E."/>
            <person name="Bassi C.A."/>
            <person name="Berry A.M."/>
            <person name="Bickhart D.M."/>
            <person name="Choisne N."/>
            <person name="Couloux A."/>
            <person name="Cournoyer B."/>
            <person name="Cruveiller S."/>
            <person name="Daubin V."/>
            <person name="Demange N."/>
            <person name="Francino M.P."/>
            <person name="Goltsman E."/>
            <person name="Huang Y."/>
            <person name="Kopp O.R."/>
            <person name="Labarre L."/>
            <person name="Lapidus A."/>
            <person name="Lavire C."/>
            <person name="Marechal J."/>
            <person name="Martinez M."/>
            <person name="Mastronunzio J.E."/>
            <person name="Mullin B.C."/>
            <person name="Niemann J."/>
            <person name="Pujic P."/>
            <person name="Rawnsley T."/>
            <person name="Rouy Z."/>
            <person name="Schenowitz C."/>
            <person name="Sellstedt A."/>
            <person name="Tavares F."/>
            <person name="Tomkins J.P."/>
            <person name="Vallenet D."/>
            <person name="Valverde C."/>
            <person name="Wall L.G."/>
            <person name="Wang Y."/>
            <person name="Medigue C."/>
            <person name="Benson D.R."/>
        </authorList>
    </citation>
    <scope>NUCLEOTIDE SEQUENCE [LARGE SCALE GENOMIC DNA]</scope>
    <source>
        <strain evidence="5">DSM 45818 / CECT 9043 / CcI3</strain>
    </source>
</reference>
<evidence type="ECO:0000313" key="5">
    <source>
        <dbReference type="Proteomes" id="UP000001937"/>
    </source>
</evidence>
<dbReference type="HOGENOM" id="CLU_007884_9_0_11"/>
<dbReference type="PhylomeDB" id="Q2J7B9"/>
<dbReference type="Gene3D" id="3.30.9.10">
    <property type="entry name" value="D-Amino Acid Oxidase, subunit A, domain 2"/>
    <property type="match status" value="1"/>
</dbReference>
<dbReference type="PANTHER" id="PTHR13847:SF289">
    <property type="entry name" value="GLYCINE OXIDASE"/>
    <property type="match status" value="1"/>
</dbReference>
<dbReference type="STRING" id="106370.Francci3_3470"/>
<dbReference type="RefSeq" id="WP_011437848.1">
    <property type="nucleotide sequence ID" value="NC_007777.1"/>
</dbReference>
<accession>Q2J7B9</accession>
<dbReference type="Gene3D" id="3.50.50.60">
    <property type="entry name" value="FAD/NAD(P)-binding domain"/>
    <property type="match status" value="2"/>
</dbReference>
<dbReference type="InterPro" id="IPR036188">
    <property type="entry name" value="FAD/NAD-bd_sf"/>
</dbReference>
<evidence type="ECO:0000256" key="2">
    <source>
        <dbReference type="SAM" id="MobiDB-lite"/>
    </source>
</evidence>
<dbReference type="KEGG" id="fra:Francci3_3470"/>
<dbReference type="Pfam" id="PF01266">
    <property type="entry name" value="DAO"/>
    <property type="match status" value="1"/>
</dbReference>
<feature type="domain" description="FAD dependent oxidoreductase" evidence="3">
    <location>
        <begin position="44"/>
        <end position="440"/>
    </location>
</feature>
<dbReference type="EMBL" id="CP000249">
    <property type="protein sequence ID" value="ABD12823.1"/>
    <property type="molecule type" value="Genomic_DNA"/>
</dbReference>
<evidence type="ECO:0000256" key="1">
    <source>
        <dbReference type="ARBA" id="ARBA00023002"/>
    </source>
</evidence>
<protein>
    <submittedName>
        <fullName evidence="4">D-amino-acid dehydrogenase</fullName>
        <ecNumber evidence="4">1.4.99.6</ecNumber>
    </submittedName>
</protein>
<dbReference type="GO" id="GO:0016491">
    <property type="term" value="F:oxidoreductase activity"/>
    <property type="evidence" value="ECO:0007669"/>
    <property type="project" value="UniProtKB-KW"/>
</dbReference>
<dbReference type="GO" id="GO:0005737">
    <property type="term" value="C:cytoplasm"/>
    <property type="evidence" value="ECO:0007669"/>
    <property type="project" value="TreeGrafter"/>
</dbReference>
<dbReference type="eggNOG" id="COG0665">
    <property type="taxonomic scope" value="Bacteria"/>
</dbReference>
<dbReference type="EC" id="1.4.99.6" evidence="4"/>
<dbReference type="SUPFAM" id="SSF51905">
    <property type="entry name" value="FAD/NAD(P)-binding domain"/>
    <property type="match status" value="1"/>
</dbReference>
<evidence type="ECO:0000313" key="4">
    <source>
        <dbReference type="EMBL" id="ABD12823.1"/>
    </source>
</evidence>
<sequence>MGNHPIEADVTESTDTTRLAGNAAGLSAPHGSRPRPGHAVPDQVAVIGGGMVGLCVAWFLQDRGRRVTVFDRDHLTAGPTWAGAGSSWGNAGWLTPGLATPLPEPAVLRYGLRVLLRPDSPVYVPPVADLGLARFIAGFVRHSTTARWRTAMRALVPLTRAALGAFDELAAGGVTAPTRAAAPFLAGYRDRSGLDALLTELAEIRATGQPVDAEVLDPVAARDLEPLLSEQVRYVVSVQGQRFCDPGRFVAALADSVRERGGLVHEAMAIDEVREAGGRVELLGPGGPAGPYDAAVIATGAWLPRLARPFGVRLPVQAGRGYSFLVATEQPPSGPIYFPASRVACTPLRDGLRVAGMMEFRHPDAAADPRRIRAVVEATRGLLRGVDLDTRAAEWVGPRPCTPDGLPLIGPTISPRVFIAGGHGMWGITLGPVTGRLLADAIATGAPAAELSPFDPLR</sequence>
<dbReference type="PANTHER" id="PTHR13847">
    <property type="entry name" value="SARCOSINE DEHYDROGENASE-RELATED"/>
    <property type="match status" value="1"/>
</dbReference>
<dbReference type="InterPro" id="IPR006076">
    <property type="entry name" value="FAD-dep_OxRdtase"/>
</dbReference>
<evidence type="ECO:0000259" key="3">
    <source>
        <dbReference type="Pfam" id="PF01266"/>
    </source>
</evidence>
<dbReference type="Proteomes" id="UP000001937">
    <property type="component" value="Chromosome"/>
</dbReference>
<name>Q2J7B9_FRACC</name>